<gene>
    <name evidence="3" type="ORF">FHE65_09280</name>
    <name evidence="2" type="ORF">FHE65_10085</name>
</gene>
<dbReference type="InterPro" id="IPR016181">
    <property type="entry name" value="Acyl_CoA_acyltransferase"/>
</dbReference>
<proteinExistence type="predicted"/>
<dbReference type="Pfam" id="PF14542">
    <property type="entry name" value="Acetyltransf_CG"/>
    <property type="match status" value="1"/>
</dbReference>
<dbReference type="Proteomes" id="UP000306740">
    <property type="component" value="Unassembled WGS sequence"/>
</dbReference>
<dbReference type="AlphaFoldDB" id="A0A5C4MSR4"/>
<keyword evidence="2" id="KW-0808">Transferase</keyword>
<organism evidence="2 4">
    <name type="scientific">Mumia zhuanghuii</name>
    <dbReference type="NCBI Taxonomy" id="2585211"/>
    <lineage>
        <taxon>Bacteria</taxon>
        <taxon>Bacillati</taxon>
        <taxon>Actinomycetota</taxon>
        <taxon>Actinomycetes</taxon>
        <taxon>Propionibacteriales</taxon>
        <taxon>Nocardioidaceae</taxon>
        <taxon>Mumia</taxon>
    </lineage>
</organism>
<dbReference type="PANTHER" id="PTHR31435">
    <property type="entry name" value="PROTEIN NATD1"/>
    <property type="match status" value="1"/>
</dbReference>
<comment type="caution">
    <text evidence="2">The sequence shown here is derived from an EMBL/GenBank/DDBJ whole genome shotgun (WGS) entry which is preliminary data.</text>
</comment>
<dbReference type="InterPro" id="IPR045057">
    <property type="entry name" value="Gcn5-rel_NAT"/>
</dbReference>
<evidence type="ECO:0000313" key="4">
    <source>
        <dbReference type="Proteomes" id="UP000306740"/>
    </source>
</evidence>
<dbReference type="EMBL" id="VDFR01000046">
    <property type="protein sequence ID" value="TNC47356.1"/>
    <property type="molecule type" value="Genomic_DNA"/>
</dbReference>
<dbReference type="RefSeq" id="WP_139088172.1">
    <property type="nucleotide sequence ID" value="NZ_VDFR01000043.1"/>
</dbReference>
<evidence type="ECO:0000313" key="3">
    <source>
        <dbReference type="EMBL" id="TNC47665.1"/>
    </source>
</evidence>
<name>A0A5C4MSR4_9ACTN</name>
<protein>
    <submittedName>
        <fullName evidence="2">N-acetyltransferase</fullName>
    </submittedName>
</protein>
<evidence type="ECO:0000313" key="2">
    <source>
        <dbReference type="EMBL" id="TNC47356.1"/>
    </source>
</evidence>
<sequence>MSTDFVVTRDPNQQRYEASDGEGQIAGFVDYQETSELIVLTHTEVDQAFEGRGVGSALARAALDDIRERRLRTLVICPFILGWMRKHPEYRDLLFNAPPSTVND</sequence>
<dbReference type="CDD" id="cd04301">
    <property type="entry name" value="NAT_SF"/>
    <property type="match status" value="1"/>
</dbReference>
<dbReference type="PROSITE" id="PS51729">
    <property type="entry name" value="GNAT_YJDJ"/>
    <property type="match status" value="1"/>
</dbReference>
<dbReference type="InterPro" id="IPR031165">
    <property type="entry name" value="GNAT_YJDJ"/>
</dbReference>
<dbReference type="Gene3D" id="3.40.630.30">
    <property type="match status" value="1"/>
</dbReference>
<dbReference type="GO" id="GO:0016740">
    <property type="term" value="F:transferase activity"/>
    <property type="evidence" value="ECO:0007669"/>
    <property type="project" value="UniProtKB-KW"/>
</dbReference>
<reference evidence="2 4" key="1">
    <citation type="submission" date="2019-05" db="EMBL/GenBank/DDBJ databases">
        <title>Mumia sp. nov., isolated from the intestinal contents of plateau pika (Ochotona curzoniae) in the Qinghai-Tibet plateau of China.</title>
        <authorList>
            <person name="Tian Z."/>
        </authorList>
    </citation>
    <scope>NUCLEOTIDE SEQUENCE [LARGE SCALE GENOMIC DNA]</scope>
    <source>
        <strain evidence="4">527</strain>
        <strain evidence="2">Z527</strain>
    </source>
</reference>
<dbReference type="OrthoDB" id="5405911at2"/>
<evidence type="ECO:0000259" key="1">
    <source>
        <dbReference type="PROSITE" id="PS51729"/>
    </source>
</evidence>
<dbReference type="EMBL" id="VDFR01000043">
    <property type="protein sequence ID" value="TNC47665.1"/>
    <property type="molecule type" value="Genomic_DNA"/>
</dbReference>
<feature type="domain" description="N-acetyltransferase" evidence="1">
    <location>
        <begin position="8"/>
        <end position="95"/>
    </location>
</feature>
<accession>A0A5C4MSR4</accession>
<dbReference type="SUPFAM" id="SSF55729">
    <property type="entry name" value="Acyl-CoA N-acyltransferases (Nat)"/>
    <property type="match status" value="1"/>
</dbReference>
<dbReference type="PANTHER" id="PTHR31435:SF10">
    <property type="entry name" value="BSR4717 PROTEIN"/>
    <property type="match status" value="1"/>
</dbReference>